<gene>
    <name evidence="12" type="primary">TLN2</name>
</gene>
<dbReference type="Gene3D" id="2.30.29.30">
    <property type="entry name" value="Pleckstrin-homology domain (PH domain)/Phosphotyrosine-binding domain (PTB)"/>
    <property type="match status" value="1"/>
</dbReference>
<dbReference type="FunFam" id="1.20.1420.10:FF:000002">
    <property type="entry name" value="Talin 2"/>
    <property type="match status" value="1"/>
</dbReference>
<dbReference type="InterPro" id="IPR018979">
    <property type="entry name" value="FERM_N"/>
</dbReference>
<dbReference type="Ensembl" id="ENSCJAT00000128860.1">
    <property type="protein sequence ID" value="ENSCJAP00000086025.1"/>
    <property type="gene ID" value="ENSCJAG00000004289.6"/>
</dbReference>
<dbReference type="InterPro" id="IPR054082">
    <property type="entry name" value="Talin_IBS2B"/>
</dbReference>
<dbReference type="SMART" id="SM01244">
    <property type="entry name" value="IRS"/>
    <property type="match status" value="1"/>
</dbReference>
<evidence type="ECO:0000256" key="7">
    <source>
        <dbReference type="ARBA" id="ARBA00022949"/>
    </source>
</evidence>
<dbReference type="FunFam" id="1.20.120.230:FF:000005">
    <property type="entry name" value="Talin 1"/>
    <property type="match status" value="1"/>
</dbReference>
<reference evidence="12 13" key="1">
    <citation type="submission" date="2009-03" db="EMBL/GenBank/DDBJ databases">
        <authorList>
            <person name="Warren W."/>
            <person name="Ye L."/>
            <person name="Minx P."/>
            <person name="Worley K."/>
            <person name="Gibbs R."/>
            <person name="Wilson R.K."/>
        </authorList>
    </citation>
    <scope>NUCLEOTIDE SEQUENCE [LARGE SCALE GENOMIC DNA]</scope>
</reference>
<keyword evidence="9" id="KW-0206">Cytoskeleton</keyword>
<dbReference type="Gene3D" id="1.20.1420.10">
    <property type="entry name" value="Talin, central domain"/>
    <property type="match status" value="7"/>
</dbReference>
<dbReference type="PROSITE" id="PS50945">
    <property type="entry name" value="I_LWEQ"/>
    <property type="match status" value="1"/>
</dbReference>
<evidence type="ECO:0000259" key="11">
    <source>
        <dbReference type="PROSITE" id="PS50945"/>
    </source>
</evidence>
<dbReference type="Pfam" id="PF01608">
    <property type="entry name" value="I_LWEQ"/>
    <property type="match status" value="2"/>
</dbReference>
<dbReference type="FunFam" id="3.10.20.90:FF:000066">
    <property type="entry name" value="Talin 1"/>
    <property type="match status" value="1"/>
</dbReference>
<dbReference type="SMART" id="SM00307">
    <property type="entry name" value="ILWEQ"/>
    <property type="match status" value="1"/>
</dbReference>
<dbReference type="SMART" id="SM00295">
    <property type="entry name" value="B41"/>
    <property type="match status" value="1"/>
</dbReference>
<feature type="coiled-coil region" evidence="10">
    <location>
        <begin position="2402"/>
        <end position="2429"/>
    </location>
</feature>
<dbReference type="InterPro" id="IPR015009">
    <property type="entry name" value="Vinculin-bd_dom"/>
</dbReference>
<dbReference type="SUPFAM" id="SSF47220">
    <property type="entry name" value="alpha-catenin/vinculin-like"/>
    <property type="match status" value="5"/>
</dbReference>
<dbReference type="InterPro" id="IPR037438">
    <property type="entry name" value="Talin1/2-RS"/>
</dbReference>
<organism evidence="12 13">
    <name type="scientific">Callithrix jacchus</name>
    <name type="common">White-tufted-ear marmoset</name>
    <name type="synonym">Simia Jacchus</name>
    <dbReference type="NCBI Taxonomy" id="9483"/>
    <lineage>
        <taxon>Eukaryota</taxon>
        <taxon>Metazoa</taxon>
        <taxon>Chordata</taxon>
        <taxon>Craniata</taxon>
        <taxon>Vertebrata</taxon>
        <taxon>Euteleostomi</taxon>
        <taxon>Mammalia</taxon>
        <taxon>Eutheria</taxon>
        <taxon>Euarchontoglires</taxon>
        <taxon>Primates</taxon>
        <taxon>Haplorrhini</taxon>
        <taxon>Platyrrhini</taxon>
        <taxon>Cebidae</taxon>
        <taxon>Callitrichinae</taxon>
        <taxon>Callithrix</taxon>
        <taxon>Callithrix</taxon>
    </lineage>
</organism>
<dbReference type="FunFam" id="1.20.120.230:FF:000002">
    <property type="entry name" value="Talin 2"/>
    <property type="match status" value="1"/>
</dbReference>
<evidence type="ECO:0000256" key="3">
    <source>
        <dbReference type="ARBA" id="ARBA00004413"/>
    </source>
</evidence>
<dbReference type="FunFam" id="1.20.1420.10:FF:000005">
    <property type="entry name" value="Talin 2"/>
    <property type="match status" value="1"/>
</dbReference>
<dbReference type="GeneTree" id="ENSGT00940000154699"/>
<dbReference type="FunFam" id="1.20.1420.10:FF:000007">
    <property type="entry name" value="Talin 2"/>
    <property type="match status" value="1"/>
</dbReference>
<dbReference type="GO" id="GO:0005737">
    <property type="term" value="C:cytoplasm"/>
    <property type="evidence" value="ECO:0007669"/>
    <property type="project" value="TreeGrafter"/>
</dbReference>
<evidence type="ECO:0000256" key="4">
    <source>
        <dbReference type="ARBA" id="ARBA00022475"/>
    </source>
</evidence>
<dbReference type="Pfam" id="PF09379">
    <property type="entry name" value="FERM_N"/>
    <property type="match status" value="1"/>
</dbReference>
<dbReference type="InterPro" id="IPR036723">
    <property type="entry name" value="Alpha-catenin/vinculin-like_sf"/>
</dbReference>
<dbReference type="CDD" id="cd17174">
    <property type="entry name" value="FERM_F1_TLN2"/>
    <property type="match status" value="1"/>
</dbReference>
<dbReference type="GO" id="GO:0005925">
    <property type="term" value="C:focal adhesion"/>
    <property type="evidence" value="ECO:0007669"/>
    <property type="project" value="UniProtKB-SubCell"/>
</dbReference>
<sequence length="2443" mass="260158">MVALSLKICVRHCNVVKTMQFEPSTAVYDACRVIRERVPEAQTGQASDYGLFLSDEDPRKGIWLEAGRTLDYYMLRNGDILEYKKKQRPQKIRMLDGSVKTVMVDDSKTVGELLVTICSRIGITNYEEYSLIQETIEEKKEEGTGTLKKDRTLLRDERKMEKLKAKLHTDDDLNWLDHSRTFREQGVDENETLLLRRKFFYSDQNVDSRDPVQLNLLYVQEKMKGKNKLVPRLLGITKDSVMRVDEKTKEVLQEWPLTTVKRWAASPKSFTLDFGEYQESYYSVQTTEGEQISQLIAGYIDIILKKKQSKDRFGLEGDEESTMLEESVSPKKSTILQQQFNRTGKAEHGSVALPAVMRSGSSGPETFNVGSMPSPQQQVMVGQMHRGHMPPLTSAQQALMGTINTSMHAVQQAQDDLSELDSLPPLGQDMASRVWVQNKVDESKHEIHSQVDAITAGTASVVNLTAGDPADTDYTAVGCAITTISSNLTEMSKGVKLLAALMDDEVGSGEDLLRAARTLAGAVSDLLKAVQPTSGEPRQTVLTAAGSIGQASGDLLRQIGENETDERFQDVLMSLAKAVANAAAMLVLKAKNVAQVAEDTVLQNRVIAAATQCALSTSQLVACAKVVSPTISSPVCQEQLIEAGKLVDRSVENCVRACQAATSDSELLKQVSAAASVVSQALHDLLQHVRQFASRGEPIGRYDQATDTIMCVTESIFSSMGDAGEMVRQARVLAQATSDLVNAMRSDAEAEIDMENSKKLLAAAKLLADSTARMVEAAKGAAANPENEDQQQRLREAAEGLRVATNAAAQNAIKKKIVNRLEVAAKQAAAAATQTIAASQNAAVSNKNPAAQQQLVQSCKAVADHIPQLVQGVRGSQAQAEDLSAQLALIISSQNFLQPGSKMVSSAKAAVPTVSDQAAAMQLSQCAKNLATSLAELRTASQKAHEACGPMEIDSALNTVQTLKNELQDAKMAAVESQLKPLPGETLEKCAQDLGSTSKAVGSSMAQLLTCAAQGNEHYTGVAARETAQALKTLAQAARGVAASTTDPAAAHAMLDSARDVMEGSAMLIQEAKQALIAPGDAESQQRLAQVAKAVSHSLNNCVNCLPGQKDVDVALKSIGESSKKLLVDSLPPSTKPFQEAQSELNQAAADLNQSAGEVVHATRGQSGELAAASGKFSDDFDEFLDAGIEMAGQAQTKEDQIQVIGNLKNISMASSKLLLAAKSLSVDPGAPNAKNLLAAAARAVTESINQLITLCTQQAPGQKECDNALRELETVKGMLDNPNEPVSDLSYFDCIESVMENSKVLGESMAGISQNAKTGDLPAFGECVGIASKALCGLTEAAAQAAYLVGISDPNSQAGHQGLVDPIQFARANQAIQMACQNLVDPGSSPSQVLSAATIVAKHTSALCNACRIASSKTANPVAKRHFVQSAKEVANSTANLVKTIKALDGDFSEDNRNKCRIATAPLIEAVENLTAFASNPEFVSIPAQISSEGSQAQEPILVSAKTMLESSSYLIRTARSLAINPKDPPTWSVLAGHSHTVSDSIKSLITSIRDKAPGQRECDYSIDGINRCIRDIEQASLAAVSQSLATRDDISVEALQEQLTSVVQEIGHLIDPIATAARGEAAQLGHKVTQLASYFEPLILAAVGVASKILDHQQQMTVLDQTKTLAESALQMLYAAKEGGGNPKAQHTHDAITEAAQLMKEAVDDIMVTLNEAASEVGLVGGMVDAIAEAMSKLDEGTPPEPKGTFVDYQTTVVKYSKAIAVTAQEMMTKSVTNPEELGGLASQMTSDYGHLALQGQMAAATAEPEEIGFQIRTRVQDLGHGCIFLVQKAGAFQVCPTDSYTKKELIECARAVTEKVSLVLWALQAGNKGTQACITAATAVSGIIADLDTTIMFATAGTLNAENSETFADHRENILKTAKALVEDTKLLVSGAASTPDKLAQAAQSSAATITQLAEVVKLGAASLGSNDPETQVVLINAIKDVAKALSDLISATKGAASKPADDPSMYQLKGAAKVMVTNVTSLLKTVKAVEDEATRGTRALEATIECIKQELTVFQSKDVPEKTSSPEESIRMTKGITMATAKAVAAGNSCRQEDVIATANLSRKAVSDMLTACKQASFHPDVSDEVRTRALRFGTECTLGYLDLLEHVLVILQKPTPELKQQLAAFSKRVAGAVTELIQAAEAMKGTEWVDPEDPTVIAETELLGAAASIEAAAKKLEQLKPRAKPKQADETLDFEEQILEAAKSIAAATSALVKSASAAQRELVAQGKVGSIPANAADDGQWSQGLISAARMVAAATSSLCEAANASVQGHASEEKLISSAKQVAASTAQLLVACKVKADQDSEAMRRLQAAGNAVKRASDNLVRAAQKAAFGKADDDDIVVKTKFVGGIAQIIAAQEEMLRKERELEEARKKLAQIRQQQYKFLPTELREDEG</sequence>
<dbReference type="GO" id="GO:0005200">
    <property type="term" value="F:structural constituent of cytoskeleton"/>
    <property type="evidence" value="ECO:0007669"/>
    <property type="project" value="InterPro"/>
</dbReference>
<accession>A0A8I3WE53</accession>
<dbReference type="GO" id="GO:0007043">
    <property type="term" value="P:cell-cell junction assembly"/>
    <property type="evidence" value="ECO:0007669"/>
    <property type="project" value="UniProtKB-ARBA"/>
</dbReference>
<keyword evidence="5" id="KW-0963">Cytoplasm</keyword>
<dbReference type="Gene3D" id="1.20.120.230">
    <property type="entry name" value="Alpha-catenin/vinculin-like"/>
    <property type="match status" value="5"/>
</dbReference>
<dbReference type="GO" id="GO:0001726">
    <property type="term" value="C:ruffle"/>
    <property type="evidence" value="ECO:0007669"/>
    <property type="project" value="InterPro"/>
</dbReference>
<dbReference type="FunFam" id="1.20.1420.10:FF:000004">
    <property type="entry name" value="Talin 2"/>
    <property type="match status" value="1"/>
</dbReference>
<dbReference type="FunFam" id="2.30.29.30:FF:000028">
    <property type="entry name" value="Talin 2"/>
    <property type="match status" value="1"/>
</dbReference>
<evidence type="ECO:0000256" key="6">
    <source>
        <dbReference type="ARBA" id="ARBA00022553"/>
    </source>
</evidence>
<dbReference type="SUPFAM" id="SSF109885">
    <property type="entry name" value="I/LWEQ domain"/>
    <property type="match status" value="4"/>
</dbReference>
<evidence type="ECO:0000313" key="13">
    <source>
        <dbReference type="Proteomes" id="UP000008225"/>
    </source>
</evidence>
<evidence type="ECO:0000256" key="10">
    <source>
        <dbReference type="SAM" id="Coils"/>
    </source>
</evidence>
<dbReference type="CDD" id="cd10569">
    <property type="entry name" value="FERM_C_Talin"/>
    <property type="match status" value="1"/>
</dbReference>
<keyword evidence="13" id="KW-1185">Reference proteome</keyword>
<dbReference type="Gene3D" id="1.20.1410.10">
    <property type="entry name" value="I/LWEQ domain"/>
    <property type="match status" value="1"/>
</dbReference>
<dbReference type="GO" id="GO:0051015">
    <property type="term" value="F:actin filament binding"/>
    <property type="evidence" value="ECO:0007669"/>
    <property type="project" value="InterPro"/>
</dbReference>
<dbReference type="GO" id="GO:0098609">
    <property type="term" value="P:cell-cell adhesion"/>
    <property type="evidence" value="ECO:0007669"/>
    <property type="project" value="TreeGrafter"/>
</dbReference>
<feature type="coiled-coil region" evidence="10">
    <location>
        <begin position="953"/>
        <end position="980"/>
    </location>
</feature>
<dbReference type="InterPro" id="IPR019749">
    <property type="entry name" value="Band_41_domain"/>
</dbReference>
<dbReference type="FunFam" id="1.20.120.230:FF:000009">
    <property type="entry name" value="Talin 2"/>
    <property type="match status" value="1"/>
</dbReference>
<comment type="subcellular location">
    <subcellularLocation>
        <location evidence="2">Cell junction</location>
        <location evidence="2">Focal adhesion</location>
    </subcellularLocation>
    <subcellularLocation>
        <location evidence="3">Cell membrane</location>
        <topology evidence="3">Peripheral membrane protein</topology>
        <orientation evidence="3">Cytoplasmic side</orientation>
    </subcellularLocation>
    <subcellularLocation>
        <location evidence="1">Cytoplasm</location>
        <location evidence="1">Cytoskeleton</location>
    </subcellularLocation>
</comment>
<dbReference type="Pfam" id="PF09141">
    <property type="entry name" value="Talin_middle"/>
    <property type="match status" value="1"/>
</dbReference>
<dbReference type="InterPro" id="IPR011993">
    <property type="entry name" value="PH-like_dom_sf"/>
</dbReference>
<dbReference type="InterPro" id="IPR036476">
    <property type="entry name" value="Talin_cent_sf"/>
</dbReference>
<dbReference type="SUPFAM" id="SSF54236">
    <property type="entry name" value="Ubiquitin-like"/>
    <property type="match status" value="1"/>
</dbReference>
<protein>
    <submittedName>
        <fullName evidence="12">Talin 2</fullName>
    </submittedName>
</protein>
<evidence type="ECO:0000256" key="9">
    <source>
        <dbReference type="ARBA" id="ARBA00023212"/>
    </source>
</evidence>
<keyword evidence="4" id="KW-1003">Cell membrane</keyword>
<dbReference type="Gene3D" id="3.10.20.90">
    <property type="entry name" value="Phosphatidylinositol 3-kinase Catalytic Subunit, Chain A, domain 1"/>
    <property type="match status" value="2"/>
</dbReference>
<dbReference type="InterPro" id="IPR002558">
    <property type="entry name" value="ILWEQ_dom"/>
</dbReference>
<dbReference type="FunFam" id="1.20.1420.10:FF:000001">
    <property type="entry name" value="Talin 2"/>
    <property type="match status" value="1"/>
</dbReference>
<reference evidence="12" key="3">
    <citation type="submission" date="2025-09" db="UniProtKB">
        <authorList>
            <consortium name="Ensembl"/>
        </authorList>
    </citation>
    <scope>IDENTIFICATION</scope>
</reference>
<keyword evidence="7" id="KW-0965">Cell junction</keyword>
<dbReference type="FunFam" id="1.20.120.230:FF:000004">
    <property type="entry name" value="Talin 2"/>
    <property type="match status" value="1"/>
</dbReference>
<evidence type="ECO:0000313" key="12">
    <source>
        <dbReference type="Ensembl" id="ENSCJAP00000086025.1"/>
    </source>
</evidence>
<dbReference type="InterPro" id="IPR015224">
    <property type="entry name" value="Talin_cent"/>
</dbReference>
<dbReference type="PANTHER" id="PTHR19981">
    <property type="entry name" value="TALIN"/>
    <property type="match status" value="1"/>
</dbReference>
<dbReference type="Pfam" id="PF21692">
    <property type="entry name" value="Talin_R4"/>
    <property type="match status" value="1"/>
</dbReference>
<dbReference type="GO" id="GO:0005886">
    <property type="term" value="C:plasma membrane"/>
    <property type="evidence" value="ECO:0007669"/>
    <property type="project" value="UniProtKB-SubCell"/>
</dbReference>
<dbReference type="GO" id="GO:0005856">
    <property type="term" value="C:cytoskeleton"/>
    <property type="evidence" value="ECO:0007669"/>
    <property type="project" value="UniProtKB-SubCell"/>
</dbReference>
<dbReference type="GO" id="GO:0030036">
    <property type="term" value="P:actin cytoskeleton organization"/>
    <property type="evidence" value="ECO:0007669"/>
    <property type="project" value="TreeGrafter"/>
</dbReference>
<dbReference type="FunFam" id="1.20.120.230:FF:000003">
    <property type="entry name" value="Talin 2"/>
    <property type="match status" value="1"/>
</dbReference>
<evidence type="ECO:0000256" key="5">
    <source>
        <dbReference type="ARBA" id="ARBA00022490"/>
    </source>
</evidence>
<dbReference type="FunFam" id="3.10.20.90:FF:000028">
    <property type="entry name" value="Talin 2"/>
    <property type="match status" value="1"/>
</dbReference>
<dbReference type="SUPFAM" id="SSF50729">
    <property type="entry name" value="PH domain-like"/>
    <property type="match status" value="1"/>
</dbReference>
<dbReference type="SUPFAM" id="SSF109880">
    <property type="entry name" value="A middle domain of Talin 1"/>
    <property type="match status" value="1"/>
</dbReference>
<feature type="domain" description="I/LWEQ" evidence="11">
    <location>
        <begin position="2195"/>
        <end position="2434"/>
    </location>
</feature>
<dbReference type="InterPro" id="IPR054060">
    <property type="entry name" value="TLN1-like_RS"/>
</dbReference>
<dbReference type="CDD" id="cd12150">
    <property type="entry name" value="talin-RS"/>
    <property type="match status" value="1"/>
</dbReference>
<evidence type="ECO:0000256" key="2">
    <source>
        <dbReference type="ARBA" id="ARBA00004246"/>
    </source>
</evidence>
<dbReference type="Pfam" id="PF21896">
    <property type="entry name" value="Talin_IBS2B"/>
    <property type="match status" value="3"/>
</dbReference>
<dbReference type="InterPro" id="IPR002404">
    <property type="entry name" value="IRS_PTB"/>
</dbReference>
<keyword evidence="8" id="KW-0472">Membrane</keyword>
<dbReference type="GO" id="GO:0005178">
    <property type="term" value="F:integrin binding"/>
    <property type="evidence" value="ECO:0007669"/>
    <property type="project" value="TreeGrafter"/>
</dbReference>
<dbReference type="Pfam" id="PF25177">
    <property type="entry name" value="Talin_VBS2"/>
    <property type="match status" value="1"/>
</dbReference>
<evidence type="ECO:0000256" key="8">
    <source>
        <dbReference type="ARBA" id="ARBA00023136"/>
    </source>
</evidence>
<dbReference type="Pfam" id="PF08913">
    <property type="entry name" value="VBS"/>
    <property type="match status" value="1"/>
</dbReference>
<dbReference type="FunFam" id="1.20.1410.10:FF:000001">
    <property type="entry name" value="Talin 2"/>
    <property type="match status" value="1"/>
</dbReference>
<dbReference type="InterPro" id="IPR032425">
    <property type="entry name" value="FERM_f0"/>
</dbReference>
<dbReference type="Pfam" id="PF21865">
    <property type="entry name" value="TLN1-like_RS"/>
    <property type="match status" value="3"/>
</dbReference>
<keyword evidence="6" id="KW-0597">Phosphoprotein</keyword>
<keyword evidence="10" id="KW-0175">Coiled coil</keyword>
<dbReference type="Proteomes" id="UP000008225">
    <property type="component" value="Chromosome 10"/>
</dbReference>
<dbReference type="InterPro" id="IPR029071">
    <property type="entry name" value="Ubiquitin-like_domsf"/>
</dbReference>
<name>A0A8I3WE53_CALJA</name>
<dbReference type="InterPro" id="IPR049108">
    <property type="entry name" value="Talin_R4"/>
</dbReference>
<dbReference type="PANTHER" id="PTHR19981:SF34">
    <property type="entry name" value="TALIN-2"/>
    <property type="match status" value="1"/>
</dbReference>
<dbReference type="InterPro" id="IPR057346">
    <property type="entry name" value="Talin1/2_VBS2"/>
</dbReference>
<dbReference type="Pfam" id="PF16511">
    <property type="entry name" value="FERM_f0"/>
    <property type="match status" value="1"/>
</dbReference>
<dbReference type="FunFam" id="1.20.1420.10:FF:000006">
    <property type="entry name" value="Talin 2"/>
    <property type="match status" value="1"/>
</dbReference>
<dbReference type="CDD" id="cd17172">
    <property type="entry name" value="FERM_F0_TLN2"/>
    <property type="match status" value="1"/>
</dbReference>
<reference evidence="12" key="2">
    <citation type="submission" date="2025-08" db="UniProtKB">
        <authorList>
            <consortium name="Ensembl"/>
        </authorList>
    </citation>
    <scope>IDENTIFICATION</scope>
</reference>
<dbReference type="InterPro" id="IPR035964">
    <property type="entry name" value="I/LWEQ_dom_sf"/>
</dbReference>
<dbReference type="Pfam" id="PF02174">
    <property type="entry name" value="IRS"/>
    <property type="match status" value="1"/>
</dbReference>
<proteinExistence type="predicted"/>
<evidence type="ECO:0000256" key="1">
    <source>
        <dbReference type="ARBA" id="ARBA00004245"/>
    </source>
</evidence>